<feature type="binding site" evidence="8">
    <location>
        <begin position="89"/>
        <end position="92"/>
    </location>
    <ligand>
        <name>substrate</name>
    </ligand>
</feature>
<comment type="catalytic activity">
    <reaction evidence="7 9">
        <text>oxaloacetate + H(+) = pyruvate + CO2</text>
        <dbReference type="Rhea" id="RHEA:15641"/>
        <dbReference type="ChEBI" id="CHEBI:15361"/>
        <dbReference type="ChEBI" id="CHEBI:15378"/>
        <dbReference type="ChEBI" id="CHEBI:16452"/>
        <dbReference type="ChEBI" id="CHEBI:16526"/>
        <dbReference type="EC" id="4.1.1.112"/>
    </reaction>
</comment>
<dbReference type="PANTHER" id="PTHR33254">
    <property type="entry name" value="4-HYDROXY-4-METHYL-2-OXOGLUTARATE ALDOLASE 3-RELATED"/>
    <property type="match status" value="1"/>
</dbReference>
<evidence type="ECO:0000256" key="6">
    <source>
        <dbReference type="ARBA" id="ARBA00025046"/>
    </source>
</evidence>
<proteinExistence type="inferred from homology"/>
<evidence type="ECO:0000313" key="10">
    <source>
        <dbReference type="EMBL" id="CAD8791019.1"/>
    </source>
</evidence>
<dbReference type="EC" id="4.1.1.112" evidence="9"/>
<keyword evidence="4 8" id="KW-0479">Metal-binding</keyword>
<comment type="catalytic activity">
    <reaction evidence="1 9">
        <text>4-hydroxy-4-methyl-2-oxoglutarate = 2 pyruvate</text>
        <dbReference type="Rhea" id="RHEA:22748"/>
        <dbReference type="ChEBI" id="CHEBI:15361"/>
        <dbReference type="ChEBI" id="CHEBI:58276"/>
        <dbReference type="EC" id="4.1.3.17"/>
    </reaction>
</comment>
<dbReference type="Gene3D" id="3.50.30.40">
    <property type="entry name" value="Ribonuclease E inhibitor RraA/RraA-like"/>
    <property type="match status" value="1"/>
</dbReference>
<dbReference type="InterPro" id="IPR005493">
    <property type="entry name" value="RraA/RraA-like"/>
</dbReference>
<dbReference type="SUPFAM" id="SSF89562">
    <property type="entry name" value="RraA-like"/>
    <property type="match status" value="1"/>
</dbReference>
<keyword evidence="8" id="KW-0460">Magnesium</keyword>
<gene>
    <name evidence="10" type="ORF">PPAR00522_LOCUS21019</name>
</gene>
<evidence type="ECO:0000256" key="8">
    <source>
        <dbReference type="PIRSR" id="PIRSR605493-1"/>
    </source>
</evidence>
<feature type="binding site" evidence="8">
    <location>
        <position position="111"/>
    </location>
    <ligand>
        <name>substrate</name>
    </ligand>
</feature>
<dbReference type="NCBIfam" id="TIGR01935">
    <property type="entry name" value="NOT-MenG"/>
    <property type="match status" value="1"/>
</dbReference>
<dbReference type="PANTHER" id="PTHR33254:SF4">
    <property type="entry name" value="4-HYDROXY-4-METHYL-2-OXOGLUTARATE ALDOLASE 3-RELATED"/>
    <property type="match status" value="1"/>
</dbReference>
<dbReference type="GO" id="GO:0008428">
    <property type="term" value="F:ribonuclease inhibitor activity"/>
    <property type="evidence" value="ECO:0007669"/>
    <property type="project" value="InterPro"/>
</dbReference>
<comment type="function">
    <text evidence="6 9">Catalyzes the aldol cleavage of 4-hydroxy-4-methyl-2-oxoglutarate (HMG) into 2 molecules of pyruvate. Also contains a secondary oxaloacetate (OAA) decarboxylase activity due to the common pyruvate enolate transition state formed following C-C bond cleavage in the retro-aldol and decarboxylation reactions.</text>
</comment>
<sequence length="174" mass="18757">MSEADRKGTADLCDKYLTDPVDIIVQSDVRIAEPLFSNYGGNKRFSGQAVTIKCYENNPLVRKMLMEEPGNGRVLVVDGGASKRCALLGDMLAEAGMKNGWKGIIVNGCIRDSEDISNMAIGVKALATYPLKSSKRDTGLLNVPVTFAGVTISPGEWIYADLDGIIVSKLELTL</sequence>
<comment type="cofactor">
    <cofactor evidence="9">
        <name>a divalent metal cation</name>
        <dbReference type="ChEBI" id="CHEBI:60240"/>
    </cofactor>
</comment>
<dbReference type="AlphaFoldDB" id="A0A7S0VJ91"/>
<dbReference type="GO" id="GO:0046872">
    <property type="term" value="F:metal ion binding"/>
    <property type="evidence" value="ECO:0007669"/>
    <property type="project" value="UniProtKB-KW"/>
</dbReference>
<dbReference type="EC" id="4.1.3.17" evidence="9"/>
<dbReference type="GO" id="GO:0047443">
    <property type="term" value="F:4-hydroxy-4-methyl-2-oxoglutarate aldolase activity"/>
    <property type="evidence" value="ECO:0007669"/>
    <property type="project" value="UniProtKB-EC"/>
</dbReference>
<evidence type="ECO:0000256" key="2">
    <source>
        <dbReference type="ARBA" id="ARBA00008621"/>
    </source>
</evidence>
<dbReference type="GO" id="GO:0008948">
    <property type="term" value="F:oxaloacetate decarboxylase activity"/>
    <property type="evidence" value="ECO:0007669"/>
    <property type="project" value="UniProtKB-EC"/>
</dbReference>
<evidence type="ECO:0000256" key="3">
    <source>
        <dbReference type="ARBA" id="ARBA00011233"/>
    </source>
</evidence>
<evidence type="ECO:0000256" key="4">
    <source>
        <dbReference type="ARBA" id="ARBA00022723"/>
    </source>
</evidence>
<evidence type="ECO:0000256" key="1">
    <source>
        <dbReference type="ARBA" id="ARBA00001342"/>
    </source>
</evidence>
<dbReference type="CDD" id="cd16841">
    <property type="entry name" value="RraA_family"/>
    <property type="match status" value="1"/>
</dbReference>
<protein>
    <recommendedName>
        <fullName evidence="9">4-hydroxy-4-methyl-2-oxoglutarate aldolase</fullName>
        <shortName evidence="9">HMG aldolase</shortName>
        <ecNumber evidence="9">4.1.1.112</ecNumber>
        <ecNumber evidence="9">4.1.3.17</ecNumber>
    </recommendedName>
    <alternativeName>
        <fullName evidence="9">Oxaloacetate decarboxylase</fullName>
    </alternativeName>
</protein>
<dbReference type="Pfam" id="PF03737">
    <property type="entry name" value="RraA-like"/>
    <property type="match status" value="1"/>
</dbReference>
<reference evidence="10" key="1">
    <citation type="submission" date="2021-01" db="EMBL/GenBank/DDBJ databases">
        <authorList>
            <person name="Corre E."/>
            <person name="Pelletier E."/>
            <person name="Niang G."/>
            <person name="Scheremetjew M."/>
            <person name="Finn R."/>
            <person name="Kale V."/>
            <person name="Holt S."/>
            <person name="Cochrane G."/>
            <person name="Meng A."/>
            <person name="Brown T."/>
            <person name="Cohen L."/>
        </authorList>
    </citation>
    <scope>NUCLEOTIDE SEQUENCE</scope>
    <source>
        <strain evidence="10">SAG 63-3</strain>
    </source>
</reference>
<accession>A0A7S0VJ91</accession>
<feature type="binding site" evidence="8">
    <location>
        <position position="112"/>
    </location>
    <ligand>
        <name>Mg(2+)</name>
        <dbReference type="ChEBI" id="CHEBI:18420"/>
    </ligand>
</feature>
<comment type="cofactor">
    <cofactor evidence="8">
        <name>Mg(2+)</name>
        <dbReference type="ChEBI" id="CHEBI:18420"/>
    </cofactor>
</comment>
<dbReference type="NCBIfam" id="NF006875">
    <property type="entry name" value="PRK09372.1"/>
    <property type="match status" value="1"/>
</dbReference>
<comment type="similarity">
    <text evidence="2 9">Belongs to the class II aldolase/RraA-like family.</text>
</comment>
<comment type="subunit">
    <text evidence="3 9">Homotrimer.</text>
</comment>
<dbReference type="GO" id="GO:0051252">
    <property type="term" value="P:regulation of RNA metabolic process"/>
    <property type="evidence" value="ECO:0007669"/>
    <property type="project" value="InterPro"/>
</dbReference>
<keyword evidence="5 9" id="KW-0456">Lyase</keyword>
<evidence type="ECO:0000256" key="7">
    <source>
        <dbReference type="ARBA" id="ARBA00047973"/>
    </source>
</evidence>
<dbReference type="InterPro" id="IPR036704">
    <property type="entry name" value="RraA/RraA-like_sf"/>
</dbReference>
<evidence type="ECO:0000256" key="5">
    <source>
        <dbReference type="ARBA" id="ARBA00023239"/>
    </source>
</evidence>
<dbReference type="InterPro" id="IPR010203">
    <property type="entry name" value="RraA"/>
</dbReference>
<name>A0A7S0VJ91_9CHLO</name>
<evidence type="ECO:0000256" key="9">
    <source>
        <dbReference type="RuleBase" id="RU004338"/>
    </source>
</evidence>
<dbReference type="EMBL" id="HBFM01032116">
    <property type="protein sequence ID" value="CAD8791019.1"/>
    <property type="molecule type" value="Transcribed_RNA"/>
</dbReference>
<organism evidence="10">
    <name type="scientific">Polytomella parva</name>
    <dbReference type="NCBI Taxonomy" id="51329"/>
    <lineage>
        <taxon>Eukaryota</taxon>
        <taxon>Viridiplantae</taxon>
        <taxon>Chlorophyta</taxon>
        <taxon>core chlorophytes</taxon>
        <taxon>Chlorophyceae</taxon>
        <taxon>CS clade</taxon>
        <taxon>Chlamydomonadales</taxon>
        <taxon>Chlamydomonadaceae</taxon>
        <taxon>Polytomella</taxon>
    </lineage>
</organism>